<protein>
    <submittedName>
        <fullName evidence="2">Uncharacterized protein</fullName>
    </submittedName>
</protein>
<evidence type="ECO:0000313" key="3">
    <source>
        <dbReference type="Proteomes" id="UP001177023"/>
    </source>
</evidence>
<gene>
    <name evidence="2" type="ORF">MSPICULIGERA_LOCUS10009</name>
</gene>
<sequence length="330" mass="38062">MHCSITPIALGLIAGSAVLFILAGWDGLQPADVGRDSWLNETIHQLSHFETLPNGTRYYNWTNEETGELEYKEATWAFDRFWAGYFRYFFGSTWDNFCWPRNDTEYVPNTFSIFRIFQLRPYSQSLIRTVVLGTMGFRIFATLFVVIGRLREENTFGMRALSYLAMFLTVTECLASFALTDLQIWQDKQLAQLLHPCAIAFFTIVPTRMMVMFQIINSRLVAERRVLCWPVALCLSCVFLVLSSAHPLYEDMVAYELYPYCDIYTGGKQMLAWASLIVGMFAWTVHEALATSSFHILIVPLPRDFEWDAGSTVYQPAWSLNRKPEKLPKF</sequence>
<keyword evidence="1" id="KW-1133">Transmembrane helix</keyword>
<proteinExistence type="predicted"/>
<feature type="transmembrane region" description="Helical" evidence="1">
    <location>
        <begin position="192"/>
        <end position="215"/>
    </location>
</feature>
<feature type="transmembrane region" description="Helical" evidence="1">
    <location>
        <begin position="227"/>
        <end position="249"/>
    </location>
</feature>
<keyword evidence="1" id="KW-0812">Transmembrane</keyword>
<evidence type="ECO:0000313" key="2">
    <source>
        <dbReference type="EMBL" id="CAJ0571607.1"/>
    </source>
</evidence>
<feature type="transmembrane region" description="Helical" evidence="1">
    <location>
        <begin position="126"/>
        <end position="148"/>
    </location>
</feature>
<keyword evidence="3" id="KW-1185">Reference proteome</keyword>
<reference evidence="2" key="1">
    <citation type="submission" date="2023-06" db="EMBL/GenBank/DDBJ databases">
        <authorList>
            <person name="Delattre M."/>
        </authorList>
    </citation>
    <scope>NUCLEOTIDE SEQUENCE</scope>
    <source>
        <strain evidence="2">AF72</strain>
    </source>
</reference>
<accession>A0AA36CP40</accession>
<dbReference type="AlphaFoldDB" id="A0AA36CP40"/>
<comment type="caution">
    <text evidence="2">The sequence shown here is derived from an EMBL/GenBank/DDBJ whole genome shotgun (WGS) entry which is preliminary data.</text>
</comment>
<feature type="transmembrane region" description="Helical" evidence="1">
    <location>
        <begin position="269"/>
        <end position="289"/>
    </location>
</feature>
<name>A0AA36CP40_9BILA</name>
<evidence type="ECO:0000256" key="1">
    <source>
        <dbReference type="SAM" id="Phobius"/>
    </source>
</evidence>
<dbReference type="EMBL" id="CATQJA010002574">
    <property type="protein sequence ID" value="CAJ0571607.1"/>
    <property type="molecule type" value="Genomic_DNA"/>
</dbReference>
<feature type="transmembrane region" description="Helical" evidence="1">
    <location>
        <begin position="7"/>
        <end position="25"/>
    </location>
</feature>
<feature type="non-terminal residue" evidence="2">
    <location>
        <position position="330"/>
    </location>
</feature>
<keyword evidence="1" id="KW-0472">Membrane</keyword>
<organism evidence="2 3">
    <name type="scientific">Mesorhabditis spiculigera</name>
    <dbReference type="NCBI Taxonomy" id="96644"/>
    <lineage>
        <taxon>Eukaryota</taxon>
        <taxon>Metazoa</taxon>
        <taxon>Ecdysozoa</taxon>
        <taxon>Nematoda</taxon>
        <taxon>Chromadorea</taxon>
        <taxon>Rhabditida</taxon>
        <taxon>Rhabditina</taxon>
        <taxon>Rhabditomorpha</taxon>
        <taxon>Rhabditoidea</taxon>
        <taxon>Rhabditidae</taxon>
        <taxon>Mesorhabditinae</taxon>
        <taxon>Mesorhabditis</taxon>
    </lineage>
</organism>
<dbReference type="Proteomes" id="UP001177023">
    <property type="component" value="Unassembled WGS sequence"/>
</dbReference>
<feature type="transmembrane region" description="Helical" evidence="1">
    <location>
        <begin position="160"/>
        <end position="180"/>
    </location>
</feature>